<proteinExistence type="predicted"/>
<keyword evidence="2" id="KW-1185">Reference proteome</keyword>
<evidence type="ECO:0000313" key="1">
    <source>
        <dbReference type="EMBL" id="MCM5672038.1"/>
    </source>
</evidence>
<gene>
    <name evidence="1" type="ORF">J7T32_004545</name>
</gene>
<name>A0A4Q9WRF8_STAHO</name>
<dbReference type="EMBL" id="JAGHKT020000004">
    <property type="protein sequence ID" value="MCM5672038.1"/>
    <property type="molecule type" value="Genomic_DNA"/>
</dbReference>
<evidence type="ECO:0000313" key="2">
    <source>
        <dbReference type="Proteomes" id="UP000665944"/>
    </source>
</evidence>
<organism evidence="1 2">
    <name type="scientific">Staphylococcus hominis</name>
    <dbReference type="NCBI Taxonomy" id="1290"/>
    <lineage>
        <taxon>Bacteria</taxon>
        <taxon>Bacillati</taxon>
        <taxon>Bacillota</taxon>
        <taxon>Bacilli</taxon>
        <taxon>Bacillales</taxon>
        <taxon>Staphylococcaceae</taxon>
        <taxon>Staphylococcus</taxon>
    </lineage>
</organism>
<dbReference type="AlphaFoldDB" id="A0A4Q9WRF8"/>
<dbReference type="Proteomes" id="UP000665944">
    <property type="component" value="Unassembled WGS sequence"/>
</dbReference>
<reference evidence="1 2" key="1">
    <citation type="submission" date="2022-06" db="EMBL/GenBank/DDBJ databases">
        <title>Staphylococcus hominis ShoR14 genome sequence.</title>
        <authorList>
            <person name="Yeo C.C."/>
            <person name="Chew C.H."/>
            <person name="Che Hamzah A.M."/>
            <person name="Al-Trad E.I."/>
        </authorList>
    </citation>
    <scope>NUCLEOTIDE SEQUENCE [LARGE SCALE GENOMIC DNA]</scope>
    <source>
        <strain evidence="1 2">ShoR14</strain>
    </source>
</reference>
<dbReference type="RefSeq" id="WP_017175982.1">
    <property type="nucleotide sequence ID" value="NZ_CABMJU010000038.1"/>
</dbReference>
<sequence>MHEHDFQILEGRDLTLPELGKEIENITGRTVTHSTGDIKRVVAHLPNFESESDTFVATFKLNHRNDYIDATFVAPKNQRDKLKEIPVHIELISYISKN</sequence>
<protein>
    <submittedName>
        <fullName evidence="1">Uncharacterized protein</fullName>
    </submittedName>
</protein>
<comment type="caution">
    <text evidence="1">The sequence shown here is derived from an EMBL/GenBank/DDBJ whole genome shotgun (WGS) entry which is preliminary data.</text>
</comment>
<accession>A0A4Q9WRF8</accession>